<evidence type="ECO:0000313" key="2">
    <source>
        <dbReference type="Proteomes" id="UP001555826"/>
    </source>
</evidence>
<gene>
    <name evidence="1" type="ORF">AB1207_15255</name>
</gene>
<evidence type="ECO:0000313" key="1">
    <source>
        <dbReference type="EMBL" id="MEW9266108.1"/>
    </source>
</evidence>
<reference evidence="1 2" key="1">
    <citation type="submission" date="2024-07" db="EMBL/GenBank/DDBJ databases">
        <authorList>
            <person name="Thanompreechachai J."/>
            <person name="Duangmal K."/>
        </authorList>
    </citation>
    <scope>NUCLEOTIDE SEQUENCE [LARGE SCALE GENOMIC DNA]</scope>
    <source>
        <strain evidence="1 2">KCTC 19886</strain>
    </source>
</reference>
<proteinExistence type="predicted"/>
<dbReference type="EMBL" id="JBFNQN010000010">
    <property type="protein sequence ID" value="MEW9266108.1"/>
    <property type="molecule type" value="Genomic_DNA"/>
</dbReference>
<name>A0ABV3P9R4_9ACTN</name>
<protein>
    <submittedName>
        <fullName evidence="1">Uncharacterized protein</fullName>
    </submittedName>
</protein>
<organism evidence="1 2">
    <name type="scientific">Kineococcus endophyticus</name>
    <dbReference type="NCBI Taxonomy" id="1181883"/>
    <lineage>
        <taxon>Bacteria</taxon>
        <taxon>Bacillati</taxon>
        <taxon>Actinomycetota</taxon>
        <taxon>Actinomycetes</taxon>
        <taxon>Kineosporiales</taxon>
        <taxon>Kineosporiaceae</taxon>
        <taxon>Kineococcus</taxon>
    </lineage>
</organism>
<dbReference type="RefSeq" id="WP_367639234.1">
    <property type="nucleotide sequence ID" value="NZ_JBFNQN010000010.1"/>
</dbReference>
<comment type="caution">
    <text evidence="1">The sequence shown here is derived from an EMBL/GenBank/DDBJ whole genome shotgun (WGS) entry which is preliminary data.</text>
</comment>
<accession>A0ABV3P9R4</accession>
<dbReference type="Proteomes" id="UP001555826">
    <property type="component" value="Unassembled WGS sequence"/>
</dbReference>
<sequence length="56" mass="5650">MEEGLVDQTVFNPGYLGLPDFADWAAVPGLGSTLVPIVVVEAFDTGCPRPGCGGGG</sequence>
<keyword evidence="2" id="KW-1185">Reference proteome</keyword>